<name>A0AA41YTQ4_9HYPH</name>
<sequence length="73" mass="7450">MAKSAVFGLASGLAVVILTLIVVAVVNLPQASGAVSATRSTEARCGLAEVTQDQGYGIARTVKREVCEALSTE</sequence>
<comment type="caution">
    <text evidence="1">The sequence shown here is derived from an EMBL/GenBank/DDBJ whole genome shotgun (WGS) entry which is preliminary data.</text>
</comment>
<dbReference type="RefSeq" id="WP_282584348.1">
    <property type="nucleotide sequence ID" value="NZ_JAMOIM010000004.1"/>
</dbReference>
<dbReference type="AlphaFoldDB" id="A0AA41YTQ4"/>
<protein>
    <submittedName>
        <fullName evidence="1">Uncharacterized protein</fullName>
    </submittedName>
</protein>
<proteinExistence type="predicted"/>
<dbReference type="Proteomes" id="UP001165667">
    <property type="component" value="Unassembled WGS sequence"/>
</dbReference>
<keyword evidence="2" id="KW-1185">Reference proteome</keyword>
<accession>A0AA41YTQ4</accession>
<dbReference type="EMBL" id="JAMOIM010000004">
    <property type="protein sequence ID" value="MCW6507989.1"/>
    <property type="molecule type" value="Genomic_DNA"/>
</dbReference>
<gene>
    <name evidence="1" type="ORF">M8523_08140</name>
</gene>
<evidence type="ECO:0000313" key="1">
    <source>
        <dbReference type="EMBL" id="MCW6507989.1"/>
    </source>
</evidence>
<reference evidence="1" key="1">
    <citation type="submission" date="2022-05" db="EMBL/GenBank/DDBJ databases">
        <authorList>
            <person name="Pankratov T."/>
        </authorList>
    </citation>
    <scope>NUCLEOTIDE SEQUENCE</scope>
    <source>
        <strain evidence="1">BP6-180914</strain>
    </source>
</reference>
<evidence type="ECO:0000313" key="2">
    <source>
        <dbReference type="Proteomes" id="UP001165667"/>
    </source>
</evidence>
<organism evidence="1 2">
    <name type="scientific">Lichenifustis flavocetrariae</name>
    <dbReference type="NCBI Taxonomy" id="2949735"/>
    <lineage>
        <taxon>Bacteria</taxon>
        <taxon>Pseudomonadati</taxon>
        <taxon>Pseudomonadota</taxon>
        <taxon>Alphaproteobacteria</taxon>
        <taxon>Hyphomicrobiales</taxon>
        <taxon>Lichenihabitantaceae</taxon>
        <taxon>Lichenifustis</taxon>
    </lineage>
</organism>